<keyword evidence="6" id="KW-1185">Reference proteome</keyword>
<dbReference type="GO" id="GO:0008061">
    <property type="term" value="F:chitin binding"/>
    <property type="evidence" value="ECO:0007669"/>
    <property type="project" value="UniProtKB-KW"/>
</dbReference>
<feature type="signal peptide" evidence="3">
    <location>
        <begin position="1"/>
        <end position="21"/>
    </location>
</feature>
<proteinExistence type="predicted"/>
<sequence length="109" mass="11977">MANLTATALLVAFLLVSVATADGRTFSVEHEEFHRADHHFVVPERATTPLICTGAHGVEAGETCDSIARRFHAGLGRAPFFRFVFLNPNINCRKLFVGQWVCIQGLLPV</sequence>
<dbReference type="HOGENOM" id="CLU_141309_0_0_1"/>
<dbReference type="Proteomes" id="UP000026962">
    <property type="component" value="Chromosome 1"/>
</dbReference>
<dbReference type="CDD" id="cd00118">
    <property type="entry name" value="LysM"/>
    <property type="match status" value="1"/>
</dbReference>
<keyword evidence="2" id="KW-0843">Virulence</keyword>
<dbReference type="PANTHER" id="PTHR34997:SF1">
    <property type="entry name" value="PEPTIDOGLYCAN-BINDING LYSIN DOMAIN"/>
    <property type="match status" value="1"/>
</dbReference>
<dbReference type="Gene3D" id="3.10.350.10">
    <property type="entry name" value="LysM domain"/>
    <property type="match status" value="1"/>
</dbReference>
<dbReference type="InterPro" id="IPR018392">
    <property type="entry name" value="LysM"/>
</dbReference>
<feature type="chain" id="PRO_5002364182" description="LysM domain-containing protein" evidence="3">
    <location>
        <begin position="22"/>
        <end position="109"/>
    </location>
</feature>
<evidence type="ECO:0000313" key="5">
    <source>
        <dbReference type="EnsemblPlants" id="OPUNC01G32240.1"/>
    </source>
</evidence>
<dbReference type="PANTHER" id="PTHR34997">
    <property type="entry name" value="AM15"/>
    <property type="match status" value="1"/>
</dbReference>
<dbReference type="SUPFAM" id="SSF54106">
    <property type="entry name" value="LysM domain"/>
    <property type="match status" value="1"/>
</dbReference>
<evidence type="ECO:0000313" key="6">
    <source>
        <dbReference type="Proteomes" id="UP000026962"/>
    </source>
</evidence>
<dbReference type="Gramene" id="OPUNC01G32240.1">
    <property type="protein sequence ID" value="OPUNC01G32240.1"/>
    <property type="gene ID" value="OPUNC01G32240"/>
</dbReference>
<evidence type="ECO:0000259" key="4">
    <source>
        <dbReference type="PROSITE" id="PS51782"/>
    </source>
</evidence>
<dbReference type="Pfam" id="PF01476">
    <property type="entry name" value="LysM"/>
    <property type="match status" value="1"/>
</dbReference>
<dbReference type="AlphaFoldDB" id="A0A0E0JPK3"/>
<keyword evidence="1" id="KW-0147">Chitin-binding</keyword>
<dbReference type="InterPro" id="IPR052210">
    <property type="entry name" value="LysM1-like"/>
</dbReference>
<dbReference type="PROSITE" id="PS51782">
    <property type="entry name" value="LYSM"/>
    <property type="match status" value="1"/>
</dbReference>
<name>A0A0E0JPK3_ORYPU</name>
<organism evidence="5">
    <name type="scientific">Oryza punctata</name>
    <name type="common">Red rice</name>
    <dbReference type="NCBI Taxonomy" id="4537"/>
    <lineage>
        <taxon>Eukaryota</taxon>
        <taxon>Viridiplantae</taxon>
        <taxon>Streptophyta</taxon>
        <taxon>Embryophyta</taxon>
        <taxon>Tracheophyta</taxon>
        <taxon>Spermatophyta</taxon>
        <taxon>Magnoliopsida</taxon>
        <taxon>Liliopsida</taxon>
        <taxon>Poales</taxon>
        <taxon>Poaceae</taxon>
        <taxon>BOP clade</taxon>
        <taxon>Oryzoideae</taxon>
        <taxon>Oryzeae</taxon>
        <taxon>Oryzinae</taxon>
        <taxon>Oryza</taxon>
    </lineage>
</organism>
<evidence type="ECO:0000256" key="1">
    <source>
        <dbReference type="ARBA" id="ARBA00022669"/>
    </source>
</evidence>
<evidence type="ECO:0000256" key="3">
    <source>
        <dbReference type="SAM" id="SignalP"/>
    </source>
</evidence>
<reference evidence="5" key="1">
    <citation type="submission" date="2015-04" db="UniProtKB">
        <authorList>
            <consortium name="EnsemblPlants"/>
        </authorList>
    </citation>
    <scope>IDENTIFICATION</scope>
</reference>
<dbReference type="InterPro" id="IPR036779">
    <property type="entry name" value="LysM_dom_sf"/>
</dbReference>
<accession>A0A0E0JPK3</accession>
<protein>
    <recommendedName>
        <fullName evidence="4">LysM domain-containing protein</fullName>
    </recommendedName>
</protein>
<dbReference type="STRING" id="4537.A0A0E0JPK3"/>
<feature type="domain" description="LysM" evidence="4">
    <location>
        <begin position="54"/>
        <end position="103"/>
    </location>
</feature>
<reference evidence="5" key="2">
    <citation type="submission" date="2018-05" db="EMBL/GenBank/DDBJ databases">
        <title>OpunRS2 (Oryza punctata Reference Sequence Version 2).</title>
        <authorList>
            <person name="Zhang J."/>
            <person name="Kudrna D."/>
            <person name="Lee S."/>
            <person name="Talag J."/>
            <person name="Welchert J."/>
            <person name="Wing R.A."/>
        </authorList>
    </citation>
    <scope>NUCLEOTIDE SEQUENCE [LARGE SCALE GENOMIC DNA]</scope>
</reference>
<dbReference type="EnsemblPlants" id="OPUNC01G32240.1">
    <property type="protein sequence ID" value="OPUNC01G32240.1"/>
    <property type="gene ID" value="OPUNC01G32240"/>
</dbReference>
<keyword evidence="3" id="KW-0732">Signal</keyword>
<dbReference type="OMA" id="PENAMTP"/>
<evidence type="ECO:0000256" key="2">
    <source>
        <dbReference type="ARBA" id="ARBA00023026"/>
    </source>
</evidence>